<dbReference type="GO" id="GO:1990072">
    <property type="term" value="C:TRAPPIII protein complex"/>
    <property type="evidence" value="ECO:0007669"/>
    <property type="project" value="TreeGrafter"/>
</dbReference>
<dbReference type="STRING" id="692275.M3C8V4"/>
<dbReference type="Pfam" id="PF23647">
    <property type="entry name" value="TRAPPC13_M"/>
    <property type="match status" value="1"/>
</dbReference>
<dbReference type="OMA" id="YLCVHNG"/>
<proteinExistence type="predicted"/>
<dbReference type="PANTHER" id="PTHR13134:SF3">
    <property type="entry name" value="TRAFFICKING PROTEIN PARTICLE COMPLEX SUBUNIT 13"/>
    <property type="match status" value="1"/>
</dbReference>
<evidence type="ECO:0008006" key="6">
    <source>
        <dbReference type="Google" id="ProtNLM"/>
    </source>
</evidence>
<gene>
    <name evidence="4" type="ORF">SEPMUDRAFT_166779</name>
</gene>
<dbReference type="HOGENOM" id="CLU_027041_1_1_1"/>
<dbReference type="InterPro" id="IPR055427">
    <property type="entry name" value="TRAPPC13_N"/>
</dbReference>
<feature type="domain" description="Trafficking protein particle complex subunit 13 middle" evidence="3">
    <location>
        <begin position="245"/>
        <end position="361"/>
    </location>
</feature>
<evidence type="ECO:0000256" key="1">
    <source>
        <dbReference type="SAM" id="MobiDB-lite"/>
    </source>
</evidence>
<feature type="region of interest" description="Disordered" evidence="1">
    <location>
        <begin position="165"/>
        <end position="185"/>
    </location>
</feature>
<dbReference type="InterPro" id="IPR010378">
    <property type="entry name" value="TRAPPC13"/>
</dbReference>
<keyword evidence="5" id="KW-1185">Reference proteome</keyword>
<dbReference type="InterPro" id="IPR055429">
    <property type="entry name" value="TRAPPC13_M"/>
</dbReference>
<evidence type="ECO:0000259" key="3">
    <source>
        <dbReference type="Pfam" id="PF23647"/>
    </source>
</evidence>
<dbReference type="AlphaFoldDB" id="M3C8V4"/>
<dbReference type="Pfam" id="PF06159">
    <property type="entry name" value="TRAPPC13_N"/>
    <property type="match status" value="1"/>
</dbReference>
<protein>
    <recommendedName>
        <fullName evidence="6">DUF974-domain-containing protein</fullName>
    </recommendedName>
</protein>
<sequence>MATTTTTHSRARSSTFSGPHSLSLKVLRLSRPALATQAPLPPTAFGNGLDIAPNASLAYSTADSTATSQDEKRDTSAPSSFPLTQALTLPAAFGAAYVGETFVCTLCVNNELPPSPSSDEGGGGSGEGNQTITVVSGVKIVAELQTPTRNQAGDGGIALPLEGAASTHEDEGEGGEGGGVKIKPGETLQRTLRHELKDEGQYVLAVTVSYTEETLLPQHGGTVVGSRTRSFRKLYQFISQQLVAVRSKVTERKKKDTTAAREWVLEAQLENVADGGAGIVLEKVWLKESEEDRVVAKAMMDVGGTVLKPGDIEQIMFLVKEDKKENAEDVDLSMKVRLGQLNIDWRSAMGEKGSLTTGWLSSRGR</sequence>
<accession>M3C8V4</accession>
<dbReference type="Proteomes" id="UP000016931">
    <property type="component" value="Unassembled WGS sequence"/>
</dbReference>
<dbReference type="eggNOG" id="KOG2625">
    <property type="taxonomic scope" value="Eukaryota"/>
</dbReference>
<organism evidence="4 5">
    <name type="scientific">Sphaerulina musiva (strain SO2202)</name>
    <name type="common">Poplar stem canker fungus</name>
    <name type="synonym">Septoria musiva</name>
    <dbReference type="NCBI Taxonomy" id="692275"/>
    <lineage>
        <taxon>Eukaryota</taxon>
        <taxon>Fungi</taxon>
        <taxon>Dikarya</taxon>
        <taxon>Ascomycota</taxon>
        <taxon>Pezizomycotina</taxon>
        <taxon>Dothideomycetes</taxon>
        <taxon>Dothideomycetidae</taxon>
        <taxon>Mycosphaerellales</taxon>
        <taxon>Mycosphaerellaceae</taxon>
        <taxon>Sphaerulina</taxon>
    </lineage>
</organism>
<evidence type="ECO:0000313" key="5">
    <source>
        <dbReference type="Proteomes" id="UP000016931"/>
    </source>
</evidence>
<dbReference type="RefSeq" id="XP_016756426.1">
    <property type="nucleotide sequence ID" value="XM_016908259.1"/>
</dbReference>
<dbReference type="GeneID" id="27905396"/>
<dbReference type="EMBL" id="KB456271">
    <property type="protein sequence ID" value="EMF08305.1"/>
    <property type="molecule type" value="Genomic_DNA"/>
</dbReference>
<reference evidence="4 5" key="1">
    <citation type="journal article" date="2012" name="PLoS Pathog.">
        <title>Diverse lifestyles and strategies of plant pathogenesis encoded in the genomes of eighteen Dothideomycetes fungi.</title>
        <authorList>
            <person name="Ohm R.A."/>
            <person name="Feau N."/>
            <person name="Henrissat B."/>
            <person name="Schoch C.L."/>
            <person name="Horwitz B.A."/>
            <person name="Barry K.W."/>
            <person name="Condon B.J."/>
            <person name="Copeland A.C."/>
            <person name="Dhillon B."/>
            <person name="Glaser F."/>
            <person name="Hesse C.N."/>
            <person name="Kosti I."/>
            <person name="LaButti K."/>
            <person name="Lindquist E.A."/>
            <person name="Lucas S."/>
            <person name="Salamov A.A."/>
            <person name="Bradshaw R.E."/>
            <person name="Ciuffetti L."/>
            <person name="Hamelin R.C."/>
            <person name="Kema G.H.J."/>
            <person name="Lawrence C."/>
            <person name="Scott J.A."/>
            <person name="Spatafora J.W."/>
            <person name="Turgeon B.G."/>
            <person name="de Wit P.J.G.M."/>
            <person name="Zhong S."/>
            <person name="Goodwin S.B."/>
            <person name="Grigoriev I.V."/>
        </authorList>
    </citation>
    <scope>NUCLEOTIDE SEQUENCE [LARGE SCALE GENOMIC DNA]</scope>
    <source>
        <strain evidence="4 5">SO2202</strain>
    </source>
</reference>
<evidence type="ECO:0000313" key="4">
    <source>
        <dbReference type="EMBL" id="EMF08305.1"/>
    </source>
</evidence>
<dbReference type="OrthoDB" id="10250284at2759"/>
<dbReference type="PANTHER" id="PTHR13134">
    <property type="entry name" value="TRAFFICKING PROTEIN PARTICLE COMPLEX SUBUNIT 13"/>
    <property type="match status" value="1"/>
</dbReference>
<name>M3C8V4_SPHMS</name>
<feature type="domain" description="Trafficking protein particle complex subunit 13 N-terminal" evidence="2">
    <location>
        <begin position="20"/>
        <end position="238"/>
    </location>
</feature>
<evidence type="ECO:0000259" key="2">
    <source>
        <dbReference type="Pfam" id="PF06159"/>
    </source>
</evidence>